<feature type="domain" description="Ubiquitin-like" evidence="1">
    <location>
        <begin position="4"/>
        <end position="86"/>
    </location>
</feature>
<evidence type="ECO:0000259" key="1">
    <source>
        <dbReference type="Pfam" id="PF14560"/>
    </source>
</evidence>
<dbReference type="SUPFAM" id="SSF74924">
    <property type="entry name" value="Cap-Gly domain"/>
    <property type="match status" value="1"/>
</dbReference>
<dbReference type="InterPro" id="IPR000626">
    <property type="entry name" value="Ubiquitin-like_dom"/>
</dbReference>
<reference evidence="2 3" key="1">
    <citation type="journal article" date="2015" name="Fungal Genet. Biol.">
        <title>Evolution of novel wood decay mechanisms in Agaricales revealed by the genome sequences of Fistulina hepatica and Cylindrobasidium torrendii.</title>
        <authorList>
            <person name="Floudas D."/>
            <person name="Held B.W."/>
            <person name="Riley R."/>
            <person name="Nagy L.G."/>
            <person name="Koehler G."/>
            <person name="Ransdell A.S."/>
            <person name="Younus H."/>
            <person name="Chow J."/>
            <person name="Chiniquy J."/>
            <person name="Lipzen A."/>
            <person name="Tritt A."/>
            <person name="Sun H."/>
            <person name="Haridas S."/>
            <person name="LaButti K."/>
            <person name="Ohm R.A."/>
            <person name="Kues U."/>
            <person name="Blanchette R.A."/>
            <person name="Grigoriev I.V."/>
            <person name="Minto R.E."/>
            <person name="Hibbett D.S."/>
        </authorList>
    </citation>
    <scope>NUCLEOTIDE SEQUENCE [LARGE SCALE GENOMIC DNA]</scope>
    <source>
        <strain evidence="2 3">ATCC 64428</strain>
    </source>
</reference>
<organism evidence="2 3">
    <name type="scientific">Fistulina hepatica ATCC 64428</name>
    <dbReference type="NCBI Taxonomy" id="1128425"/>
    <lineage>
        <taxon>Eukaryota</taxon>
        <taxon>Fungi</taxon>
        <taxon>Dikarya</taxon>
        <taxon>Basidiomycota</taxon>
        <taxon>Agaricomycotina</taxon>
        <taxon>Agaricomycetes</taxon>
        <taxon>Agaricomycetidae</taxon>
        <taxon>Agaricales</taxon>
        <taxon>Fistulinaceae</taxon>
        <taxon>Fistulina</taxon>
    </lineage>
</organism>
<dbReference type="OrthoDB" id="5295208at2759"/>
<evidence type="ECO:0000313" key="2">
    <source>
        <dbReference type="EMBL" id="KIY53519.1"/>
    </source>
</evidence>
<dbReference type="InterPro" id="IPR029071">
    <property type="entry name" value="Ubiquitin-like_domsf"/>
</dbReference>
<protein>
    <recommendedName>
        <fullName evidence="1">Ubiquitin-like domain-containing protein</fullName>
    </recommendedName>
</protein>
<sequence>MAIINLFVVSVGTYCERRFDPHITVKHCGQLKSKLELITGILSANQCITLFALEVDSNPVVQLSDDLRALGFYCTMDYHVNDTNPSVSFTGQLTNVSQIDKFELSDAEYAKHTDMVLAYKQTHKAELSEPLYVTPQLDIPIGACCEVESSEPEFSKRGTGLECGSEISVEYSEPIGKNGSIQGEHYYFT</sequence>
<keyword evidence="3" id="KW-1185">Reference proteome</keyword>
<name>A0A0D7AP29_9AGAR</name>
<dbReference type="EMBL" id="KN881616">
    <property type="protein sequence ID" value="KIY53519.1"/>
    <property type="molecule type" value="Genomic_DNA"/>
</dbReference>
<dbReference type="Pfam" id="PF14560">
    <property type="entry name" value="Ubiquitin_2"/>
    <property type="match status" value="1"/>
</dbReference>
<gene>
    <name evidence="2" type="ORF">FISHEDRAFT_63343</name>
</gene>
<dbReference type="SUPFAM" id="SSF54236">
    <property type="entry name" value="Ubiquitin-like"/>
    <property type="match status" value="1"/>
</dbReference>
<proteinExistence type="predicted"/>
<accession>A0A0D7AP29</accession>
<dbReference type="Proteomes" id="UP000054144">
    <property type="component" value="Unassembled WGS sequence"/>
</dbReference>
<evidence type="ECO:0000313" key="3">
    <source>
        <dbReference type="Proteomes" id="UP000054144"/>
    </source>
</evidence>
<dbReference type="AlphaFoldDB" id="A0A0D7AP29"/>
<dbReference type="Gene3D" id="3.10.20.90">
    <property type="entry name" value="Phosphatidylinositol 3-kinase Catalytic Subunit, Chain A, domain 1"/>
    <property type="match status" value="1"/>
</dbReference>
<dbReference type="InterPro" id="IPR036859">
    <property type="entry name" value="CAP-Gly_dom_sf"/>
</dbReference>